<dbReference type="Proteomes" id="UP000214566">
    <property type="component" value="Unassembled WGS sequence"/>
</dbReference>
<keyword evidence="4" id="KW-0808">Transferase</keyword>
<dbReference type="SUPFAM" id="SSF47616">
    <property type="entry name" value="GST C-terminal domain-like"/>
    <property type="match status" value="1"/>
</dbReference>
<dbReference type="SFLD" id="SFLDG01150">
    <property type="entry name" value="Main.1:_Beta-like"/>
    <property type="match status" value="1"/>
</dbReference>
<dbReference type="EMBL" id="FLMQ01000034">
    <property type="protein sequence ID" value="SBP86660.1"/>
    <property type="molecule type" value="Genomic_DNA"/>
</dbReference>
<dbReference type="SUPFAM" id="SSF52833">
    <property type="entry name" value="Thioredoxin-like"/>
    <property type="match status" value="1"/>
</dbReference>
<dbReference type="PANTHER" id="PTHR44051">
    <property type="entry name" value="GLUTATHIONE S-TRANSFERASE-RELATED"/>
    <property type="match status" value="1"/>
</dbReference>
<evidence type="ECO:0000259" key="2">
    <source>
        <dbReference type="PROSITE" id="PS50404"/>
    </source>
</evidence>
<evidence type="ECO:0000256" key="1">
    <source>
        <dbReference type="SAM" id="MobiDB-lite"/>
    </source>
</evidence>
<feature type="domain" description="GST N-terminal" evidence="2">
    <location>
        <begin position="4"/>
        <end position="89"/>
    </location>
</feature>
<dbReference type="RefSeq" id="WP_094159144.1">
    <property type="nucleotide sequence ID" value="NZ_LT592170.1"/>
</dbReference>
<feature type="region of interest" description="Disordered" evidence="1">
    <location>
        <begin position="203"/>
        <end position="222"/>
    </location>
</feature>
<dbReference type="Pfam" id="PF13410">
    <property type="entry name" value="GST_C_2"/>
    <property type="match status" value="1"/>
</dbReference>
<dbReference type="CDD" id="cd03046">
    <property type="entry name" value="GST_N_GTT1_like"/>
    <property type="match status" value="1"/>
</dbReference>
<accession>A0A238D0B5</accession>
<dbReference type="GO" id="GO:0016740">
    <property type="term" value="F:transferase activity"/>
    <property type="evidence" value="ECO:0007669"/>
    <property type="project" value="UniProtKB-KW"/>
</dbReference>
<keyword evidence="5" id="KW-1185">Reference proteome</keyword>
<dbReference type="InterPro" id="IPR004045">
    <property type="entry name" value="Glutathione_S-Trfase_N"/>
</dbReference>
<dbReference type="OrthoDB" id="3828095at2"/>
<dbReference type="InterPro" id="IPR040079">
    <property type="entry name" value="Glutathione_S-Trfase"/>
</dbReference>
<reference evidence="4 5" key="1">
    <citation type="submission" date="2016-06" db="EMBL/GenBank/DDBJ databases">
        <authorList>
            <person name="Kjaerup R.B."/>
            <person name="Dalgaard T.S."/>
            <person name="Juul-Madsen H.R."/>
        </authorList>
    </citation>
    <scope>NUCLEOTIDE SEQUENCE [LARGE SCALE GENOMIC DNA]</scope>
    <source>
        <strain evidence="4 5">DSM 16361</strain>
    </source>
</reference>
<organism evidence="4 5">
    <name type="scientific">Thiomonas delicata</name>
    <name type="common">Thiomonas cuprina</name>
    <dbReference type="NCBI Taxonomy" id="364030"/>
    <lineage>
        <taxon>Bacteria</taxon>
        <taxon>Pseudomonadati</taxon>
        <taxon>Pseudomonadota</taxon>
        <taxon>Betaproteobacteria</taxon>
        <taxon>Burkholderiales</taxon>
        <taxon>Thiomonas</taxon>
    </lineage>
</organism>
<evidence type="ECO:0000313" key="5">
    <source>
        <dbReference type="Proteomes" id="UP000214566"/>
    </source>
</evidence>
<dbReference type="Gene3D" id="1.20.1050.10">
    <property type="match status" value="1"/>
</dbReference>
<dbReference type="Pfam" id="PF02798">
    <property type="entry name" value="GST_N"/>
    <property type="match status" value="1"/>
</dbReference>
<dbReference type="SFLD" id="SFLDG00358">
    <property type="entry name" value="Main_(cytGST)"/>
    <property type="match status" value="1"/>
</dbReference>
<feature type="domain" description="GST C-terminal" evidence="3">
    <location>
        <begin position="95"/>
        <end position="221"/>
    </location>
</feature>
<dbReference type="SFLD" id="SFLDS00019">
    <property type="entry name" value="Glutathione_Transferase_(cytos"/>
    <property type="match status" value="1"/>
</dbReference>
<gene>
    <name evidence="4" type="ORF">THIARS_40289</name>
</gene>
<dbReference type="PROSITE" id="PS50404">
    <property type="entry name" value="GST_NTER"/>
    <property type="match status" value="1"/>
</dbReference>
<dbReference type="PANTHER" id="PTHR44051:SF21">
    <property type="entry name" value="GLUTATHIONE S-TRANSFERASE FAMILY PROTEIN"/>
    <property type="match status" value="1"/>
</dbReference>
<protein>
    <submittedName>
        <fullName evidence="4">Glutathione S-transferase</fullName>
    </submittedName>
</protein>
<dbReference type="CDD" id="cd03207">
    <property type="entry name" value="GST_C_8"/>
    <property type="match status" value="1"/>
</dbReference>
<evidence type="ECO:0000313" key="4">
    <source>
        <dbReference type="EMBL" id="SBP86660.1"/>
    </source>
</evidence>
<dbReference type="PROSITE" id="PS50405">
    <property type="entry name" value="GST_CTER"/>
    <property type="match status" value="1"/>
</dbReference>
<dbReference type="InterPro" id="IPR010987">
    <property type="entry name" value="Glutathione-S-Trfase_C-like"/>
</dbReference>
<proteinExistence type="predicted"/>
<sequence length="222" mass="24410">MADSPQLDFYHAPQTRSTGVLTLIEELGLREGTDFTMHLLDMKAGEQRQPAYLAVNPMGKVPALRHGEALITEQGAVYIYLADLFPQAGLAPAVGDVLRGPYLRWLVFYGSSFEPAVVDRALKRQPAPPSTSPYGDFDTMLGTLTRQLETGPWILGERFTAADVLWGTALRWTTHFGLVPPLPAVQSYIDRVLARPAVRRAQQKDADFAAAQERARPPSPAP</sequence>
<dbReference type="InterPro" id="IPR036249">
    <property type="entry name" value="Thioredoxin-like_sf"/>
</dbReference>
<name>A0A238D0B5_THIDL</name>
<dbReference type="Gene3D" id="3.40.30.10">
    <property type="entry name" value="Glutaredoxin"/>
    <property type="match status" value="1"/>
</dbReference>
<dbReference type="InterPro" id="IPR036282">
    <property type="entry name" value="Glutathione-S-Trfase_C_sf"/>
</dbReference>
<evidence type="ECO:0000259" key="3">
    <source>
        <dbReference type="PROSITE" id="PS50405"/>
    </source>
</evidence>
<dbReference type="AlphaFoldDB" id="A0A238D0B5"/>